<dbReference type="AlphaFoldDB" id="A0A7R9D842"/>
<dbReference type="EMBL" id="OC321320">
    <property type="protein sequence ID" value="CAD7409843.1"/>
    <property type="molecule type" value="Genomic_DNA"/>
</dbReference>
<keyword evidence="1" id="KW-0472">Membrane</keyword>
<dbReference type="InterPro" id="IPR038602">
    <property type="entry name" value="Mite_allergen_7_sf"/>
</dbReference>
<accession>A0A7R9D842</accession>
<dbReference type="Pfam" id="PF16984">
    <property type="entry name" value="Grp7_allergen"/>
    <property type="match status" value="1"/>
</dbReference>
<gene>
    <name evidence="2" type="ORF">TCEB3V08_LOCUS10212</name>
</gene>
<protein>
    <submittedName>
        <fullName evidence="2">Uncharacterized protein</fullName>
    </submittedName>
</protein>
<feature type="transmembrane region" description="Helical" evidence="1">
    <location>
        <begin position="26"/>
        <end position="44"/>
    </location>
</feature>
<sequence>MSLGTSVIYTLTGALSGLHKTRNMKTSYVAIILGFAALVSGASLQKGIQPRLKLNLNSALDTVFTKIRNNSTGFDPFSLPDVEKSFNWIREEGEWKPIVEKPPDRGSNLDLPVIGSLVFCESGALGHAAIEVEPLGRCQDVAERVAKTRLLIVVDEVRHIAALELKHIGVVLSQLVIHGDLDLTNGQLWGLSTIARTGDATADLEGSEADLVVKLAFDDFKVQYDFSATIDDLGPSGLAHGEITEFYINAEVLANLSDTTAVKISLKDLEFEHAGKITIDLDGDNEILNDINDALTGVITSILKDQVLSLLQTVVKSVLDDTLKTLTFNLNDLL</sequence>
<evidence type="ECO:0000313" key="2">
    <source>
        <dbReference type="EMBL" id="CAD7409843.1"/>
    </source>
</evidence>
<keyword evidence="1" id="KW-1133">Transmembrane helix</keyword>
<name>A0A7R9D842_TIMCR</name>
<proteinExistence type="predicted"/>
<organism evidence="2">
    <name type="scientific">Timema cristinae</name>
    <name type="common">Walking stick</name>
    <dbReference type="NCBI Taxonomy" id="61476"/>
    <lineage>
        <taxon>Eukaryota</taxon>
        <taxon>Metazoa</taxon>
        <taxon>Ecdysozoa</taxon>
        <taxon>Arthropoda</taxon>
        <taxon>Hexapoda</taxon>
        <taxon>Insecta</taxon>
        <taxon>Pterygota</taxon>
        <taxon>Neoptera</taxon>
        <taxon>Polyneoptera</taxon>
        <taxon>Phasmatodea</taxon>
        <taxon>Timematodea</taxon>
        <taxon>Timematoidea</taxon>
        <taxon>Timematidae</taxon>
        <taxon>Timema</taxon>
    </lineage>
</organism>
<keyword evidence="1" id="KW-0812">Transmembrane</keyword>
<reference evidence="2" key="1">
    <citation type="submission" date="2020-11" db="EMBL/GenBank/DDBJ databases">
        <authorList>
            <person name="Tran Van P."/>
        </authorList>
    </citation>
    <scope>NUCLEOTIDE SEQUENCE</scope>
</reference>
<evidence type="ECO:0000256" key="1">
    <source>
        <dbReference type="SAM" id="Phobius"/>
    </source>
</evidence>
<dbReference type="InterPro" id="IPR020234">
    <property type="entry name" value="Mite_allergen_group-7"/>
</dbReference>
<dbReference type="Gene3D" id="3.15.10.50">
    <property type="match status" value="1"/>
</dbReference>